<name>A0A090S953_9VIBR</name>
<protein>
    <submittedName>
        <fullName evidence="1">Uncharacterized protein</fullName>
    </submittedName>
</protein>
<evidence type="ECO:0000313" key="2">
    <source>
        <dbReference type="Proteomes" id="UP000029228"/>
    </source>
</evidence>
<dbReference type="AlphaFoldDB" id="A0A090S953"/>
<keyword evidence="2" id="KW-1185">Reference proteome</keyword>
<accession>A0A090S953</accession>
<reference evidence="1 2" key="1">
    <citation type="submission" date="2014-09" db="EMBL/GenBank/DDBJ databases">
        <title>Vibrio maritimus JCM 19235. (C45) whole genome shotgun sequence.</title>
        <authorList>
            <person name="Sawabe T."/>
            <person name="Meirelles P."/>
            <person name="Nakanishi M."/>
            <person name="Sayaka M."/>
            <person name="Hattori M."/>
            <person name="Ohkuma M."/>
        </authorList>
    </citation>
    <scope>NUCLEOTIDE SEQUENCE [LARGE SCALE GENOMIC DNA]</scope>
    <source>
        <strain evidence="2">JCM19235</strain>
    </source>
</reference>
<proteinExistence type="predicted"/>
<sequence>MKILLNHAHPMGRSFAAKLPCGKIKAGSSEKEARTFDSPRDAISYFMPYALEGDHGAWNICYTLEDLL</sequence>
<evidence type="ECO:0000313" key="1">
    <source>
        <dbReference type="EMBL" id="GAL23024.1"/>
    </source>
</evidence>
<dbReference type="Proteomes" id="UP000029228">
    <property type="component" value="Unassembled WGS sequence"/>
</dbReference>
<comment type="caution">
    <text evidence="1">The sequence shown here is derived from an EMBL/GenBank/DDBJ whole genome shotgun (WGS) entry which is preliminary data.</text>
</comment>
<dbReference type="EMBL" id="BBMR01000017">
    <property type="protein sequence ID" value="GAL23024.1"/>
    <property type="molecule type" value="Genomic_DNA"/>
</dbReference>
<dbReference type="STRING" id="990268.JCM19235_1325"/>
<gene>
    <name evidence="1" type="ORF">JCM19235_1325</name>
</gene>
<organism evidence="1 2">
    <name type="scientific">Vibrio maritimus</name>
    <dbReference type="NCBI Taxonomy" id="990268"/>
    <lineage>
        <taxon>Bacteria</taxon>
        <taxon>Pseudomonadati</taxon>
        <taxon>Pseudomonadota</taxon>
        <taxon>Gammaproteobacteria</taxon>
        <taxon>Vibrionales</taxon>
        <taxon>Vibrionaceae</taxon>
        <taxon>Vibrio</taxon>
    </lineage>
</organism>